<comment type="caution">
    <text evidence="2">The sequence shown here is derived from an EMBL/GenBank/DDBJ whole genome shotgun (WGS) entry which is preliminary data.</text>
</comment>
<feature type="region of interest" description="Disordered" evidence="1">
    <location>
        <begin position="1"/>
        <end position="59"/>
    </location>
</feature>
<protein>
    <recommendedName>
        <fullName evidence="4">Exo-alpha-sialidase</fullName>
    </recommendedName>
</protein>
<feature type="region of interest" description="Disordered" evidence="1">
    <location>
        <begin position="465"/>
        <end position="493"/>
    </location>
</feature>
<reference evidence="3" key="1">
    <citation type="journal article" date="2019" name="Int. J. Syst. Evol. Microbiol.">
        <title>The Global Catalogue of Microorganisms (GCM) 10K type strain sequencing project: providing services to taxonomists for standard genome sequencing and annotation.</title>
        <authorList>
            <consortium name="The Broad Institute Genomics Platform"/>
            <consortium name="The Broad Institute Genome Sequencing Center for Infectious Disease"/>
            <person name="Wu L."/>
            <person name="Ma J."/>
        </authorList>
    </citation>
    <scope>NUCLEOTIDE SEQUENCE [LARGE SCALE GENOMIC DNA]</scope>
    <source>
        <strain evidence="3">JCM 3399</strain>
    </source>
</reference>
<dbReference type="CDD" id="cd15482">
    <property type="entry name" value="Sialidase_non-viral"/>
    <property type="match status" value="1"/>
</dbReference>
<dbReference type="Gene3D" id="2.120.10.10">
    <property type="match status" value="1"/>
</dbReference>
<feature type="compositionally biased region" description="Polar residues" evidence="1">
    <location>
        <begin position="40"/>
        <end position="56"/>
    </location>
</feature>
<keyword evidence="3" id="KW-1185">Reference proteome</keyword>
<dbReference type="Proteomes" id="UP000654471">
    <property type="component" value="Unassembled WGS sequence"/>
</dbReference>
<dbReference type="InterPro" id="IPR036278">
    <property type="entry name" value="Sialidase_sf"/>
</dbReference>
<gene>
    <name evidence="2" type="ORF">GCM10010211_62010</name>
</gene>
<evidence type="ECO:0000313" key="2">
    <source>
        <dbReference type="EMBL" id="GGU87350.1"/>
    </source>
</evidence>
<name>A0ABQ2VHK2_9ACTN</name>
<evidence type="ECO:0008006" key="4">
    <source>
        <dbReference type="Google" id="ProtNLM"/>
    </source>
</evidence>
<proteinExistence type="predicted"/>
<dbReference type="RefSeq" id="WP_229852790.1">
    <property type="nucleotide sequence ID" value="NZ_BMRP01000029.1"/>
</dbReference>
<accession>A0ABQ2VHK2</accession>
<evidence type="ECO:0000313" key="3">
    <source>
        <dbReference type="Proteomes" id="UP000654471"/>
    </source>
</evidence>
<feature type="compositionally biased region" description="Polar residues" evidence="1">
    <location>
        <begin position="483"/>
        <end position="493"/>
    </location>
</feature>
<evidence type="ECO:0000256" key="1">
    <source>
        <dbReference type="SAM" id="MobiDB-lite"/>
    </source>
</evidence>
<dbReference type="SUPFAM" id="SSF50939">
    <property type="entry name" value="Sialidases"/>
    <property type="match status" value="1"/>
</dbReference>
<dbReference type="EMBL" id="BMRP01000029">
    <property type="protein sequence ID" value="GGU87350.1"/>
    <property type="molecule type" value="Genomic_DNA"/>
</dbReference>
<sequence length="493" mass="50882">MVLRPRSPRGPDRSAAPTTLRSADTEPAARSGTSATRSALTQVSTDPFTNTSSQHATELEPDTYAWGNTIVASSQVGRFTDGGASDIGWDTSTDGGTTWQHGTLPGITAYQGGSWARVSDPAVAYDARHGTWMVTGLVIDSHVNGAGVTVSRSTNGTSWNNPVMAIGNDGQGYDKEWIVCDNTPSSAHYGTCYIEVDVTSSGNRVIMSRSTDGGTTWSAPVSPSGNPTGLGGQPLVQPNGTVVVPYSANGSSIRAFNSTNGGSSWSSSTRIADVSSHTVAGNLRDGEGLPSAEIDASGKIYVAWQDCRFRSGCPANDIVYATSTNGTSWSAVTRVPIDATTSGVDHFIPGIGVDHATSGSTAKIGLYYYFYPTANCTAATCKLEVGYLSSTNGGSTWSSPTAVAGPMPLSQIADTTQGRMVGDYLSTSVIDGKAVSAFAVGKSPTNGQAFDEALYTAGPLTVTGGSRASTTRGAALAPLRHGATSSTPLPVRR</sequence>
<feature type="compositionally biased region" description="Low complexity" evidence="1">
    <location>
        <begin position="28"/>
        <end position="39"/>
    </location>
</feature>
<organism evidence="2 3">
    <name type="scientific">Streptomyces albospinus</name>
    <dbReference type="NCBI Taxonomy" id="285515"/>
    <lineage>
        <taxon>Bacteria</taxon>
        <taxon>Bacillati</taxon>
        <taxon>Actinomycetota</taxon>
        <taxon>Actinomycetes</taxon>
        <taxon>Kitasatosporales</taxon>
        <taxon>Streptomycetaceae</taxon>
        <taxon>Streptomyces</taxon>
    </lineage>
</organism>